<comment type="similarity">
    <text evidence="6">Belongs to the fabD family.</text>
</comment>
<dbReference type="InterPro" id="IPR024925">
    <property type="entry name" value="Malonyl_CoA-ACP_transAc"/>
</dbReference>
<dbReference type="InterPro" id="IPR050858">
    <property type="entry name" value="Mal-CoA-ACP_Trans/PKS_FabD"/>
</dbReference>
<dbReference type="OrthoDB" id="9808564at2"/>
<evidence type="ECO:0000256" key="2">
    <source>
        <dbReference type="ARBA" id="ARBA00018953"/>
    </source>
</evidence>
<reference evidence="9 10" key="1">
    <citation type="submission" date="2019-04" db="EMBL/GenBank/DDBJ databases">
        <title>Shimia ponticola sp. nov., isolated from seawater.</title>
        <authorList>
            <person name="Kim Y.-O."/>
            <person name="Yoon J.-H."/>
        </authorList>
    </citation>
    <scope>NUCLEOTIDE SEQUENCE [LARGE SCALE GENOMIC DNA]</scope>
    <source>
        <strain evidence="9 10">MYP11</strain>
    </source>
</reference>
<dbReference type="Gene3D" id="3.40.366.10">
    <property type="entry name" value="Malonyl-Coenzyme A Acyl Carrier Protein, domain 2"/>
    <property type="match status" value="1"/>
</dbReference>
<evidence type="ECO:0000256" key="4">
    <source>
        <dbReference type="ARBA" id="ARBA00023315"/>
    </source>
</evidence>
<dbReference type="SUPFAM" id="SSF55048">
    <property type="entry name" value="Probable ACP-binding domain of malonyl-CoA ACP transacylase"/>
    <property type="match status" value="1"/>
</dbReference>
<dbReference type="GO" id="GO:0005829">
    <property type="term" value="C:cytosol"/>
    <property type="evidence" value="ECO:0007669"/>
    <property type="project" value="TreeGrafter"/>
</dbReference>
<comment type="caution">
    <text evidence="9">The sequence shown here is derived from an EMBL/GenBank/DDBJ whole genome shotgun (WGS) entry which is preliminary data.</text>
</comment>
<feature type="active site" evidence="7">
    <location>
        <position position="93"/>
    </location>
</feature>
<dbReference type="Gene3D" id="3.30.70.250">
    <property type="entry name" value="Malonyl-CoA ACP transacylase, ACP-binding"/>
    <property type="match status" value="1"/>
</dbReference>
<keyword evidence="10" id="KW-1185">Reference proteome</keyword>
<comment type="catalytic activity">
    <reaction evidence="5 6">
        <text>holo-[ACP] + malonyl-CoA = malonyl-[ACP] + CoA</text>
        <dbReference type="Rhea" id="RHEA:41792"/>
        <dbReference type="Rhea" id="RHEA-COMP:9623"/>
        <dbReference type="Rhea" id="RHEA-COMP:9685"/>
        <dbReference type="ChEBI" id="CHEBI:57287"/>
        <dbReference type="ChEBI" id="CHEBI:57384"/>
        <dbReference type="ChEBI" id="CHEBI:64479"/>
        <dbReference type="ChEBI" id="CHEBI:78449"/>
        <dbReference type="EC" id="2.3.1.39"/>
    </reaction>
</comment>
<keyword evidence="4 6" id="KW-0012">Acyltransferase</keyword>
<dbReference type="InterPro" id="IPR016035">
    <property type="entry name" value="Acyl_Trfase/lysoPLipase"/>
</dbReference>
<dbReference type="EMBL" id="SRKY01000001">
    <property type="protein sequence ID" value="THH38296.1"/>
    <property type="molecule type" value="Genomic_DNA"/>
</dbReference>
<evidence type="ECO:0000256" key="3">
    <source>
        <dbReference type="ARBA" id="ARBA00022679"/>
    </source>
</evidence>
<dbReference type="PANTHER" id="PTHR42681:SF1">
    <property type="entry name" value="MALONYL-COA-ACYL CARRIER PROTEIN TRANSACYLASE, MITOCHONDRIAL"/>
    <property type="match status" value="1"/>
</dbReference>
<evidence type="ECO:0000256" key="6">
    <source>
        <dbReference type="PIRNR" id="PIRNR000446"/>
    </source>
</evidence>
<feature type="domain" description="Malonyl-CoA:ACP transacylase (MAT)" evidence="8">
    <location>
        <begin position="6"/>
        <end position="304"/>
    </location>
</feature>
<dbReference type="Pfam" id="PF00698">
    <property type="entry name" value="Acyl_transf_1"/>
    <property type="match status" value="1"/>
</dbReference>
<dbReference type="InterPro" id="IPR016036">
    <property type="entry name" value="Malonyl_transacylase_ACP-bd"/>
</dbReference>
<dbReference type="NCBIfam" id="TIGR00128">
    <property type="entry name" value="fabD"/>
    <property type="match status" value="1"/>
</dbReference>
<dbReference type="InterPro" id="IPR014043">
    <property type="entry name" value="Acyl_transferase_dom"/>
</dbReference>
<accession>A0A4S4NFD4</accession>
<dbReference type="SMART" id="SM00827">
    <property type="entry name" value="PKS_AT"/>
    <property type="match status" value="1"/>
</dbReference>
<proteinExistence type="inferred from homology"/>
<dbReference type="AlphaFoldDB" id="A0A4S4NFD4"/>
<dbReference type="GO" id="GO:0004314">
    <property type="term" value="F:[acyl-carrier-protein] S-malonyltransferase activity"/>
    <property type="evidence" value="ECO:0007669"/>
    <property type="project" value="UniProtKB-EC"/>
</dbReference>
<dbReference type="SUPFAM" id="SSF52151">
    <property type="entry name" value="FabD/lysophospholipase-like"/>
    <property type="match status" value="1"/>
</dbReference>
<dbReference type="InterPro" id="IPR001227">
    <property type="entry name" value="Ac_transferase_dom_sf"/>
</dbReference>
<name>A0A4S4NFD4_9RHOB</name>
<gene>
    <name evidence="9" type="primary">fabD</name>
    <name evidence="9" type="ORF">E4Z66_01620</name>
</gene>
<feature type="active site" evidence="7">
    <location>
        <position position="203"/>
    </location>
</feature>
<evidence type="ECO:0000259" key="8">
    <source>
        <dbReference type="SMART" id="SM00827"/>
    </source>
</evidence>
<dbReference type="FunFam" id="3.30.70.250:FF:000001">
    <property type="entry name" value="Malonyl CoA-acyl carrier protein transacylase"/>
    <property type="match status" value="1"/>
</dbReference>
<evidence type="ECO:0000256" key="5">
    <source>
        <dbReference type="ARBA" id="ARBA00048462"/>
    </source>
</evidence>
<organism evidence="9 10">
    <name type="scientific">Aliishimia ponticola</name>
    <dbReference type="NCBI Taxonomy" id="2499833"/>
    <lineage>
        <taxon>Bacteria</taxon>
        <taxon>Pseudomonadati</taxon>
        <taxon>Pseudomonadota</taxon>
        <taxon>Alphaproteobacteria</taxon>
        <taxon>Rhodobacterales</taxon>
        <taxon>Paracoccaceae</taxon>
        <taxon>Aliishimia</taxon>
    </lineage>
</organism>
<dbReference type="PIRSF" id="PIRSF000446">
    <property type="entry name" value="Mct"/>
    <property type="match status" value="1"/>
</dbReference>
<dbReference type="GO" id="GO:0006633">
    <property type="term" value="P:fatty acid biosynthetic process"/>
    <property type="evidence" value="ECO:0007669"/>
    <property type="project" value="TreeGrafter"/>
</dbReference>
<evidence type="ECO:0000313" key="10">
    <source>
        <dbReference type="Proteomes" id="UP000306602"/>
    </source>
</evidence>
<sequence>MSLAFIFPGQGAQTIGMGKALADAYPVAADVFAEVDDALGEALSKLIWEGDQDMLTLTQNAQPALMATSVAALRAMEAEGFGLDRASYVAGHSLGEYSALCAAGAISLSDTARLLRTRGKAMQEAVPVGVGAMAALLGLDFETAREVAQESALGDMVCQAANDNDPSQVVVSGHREAVEHAVERAKAKGAKRAVMLPVSAPFHCALMQPAADVMAQALAEVEIKAPAVPLVANVRAEAVSDPDQIRALLVEQVTGSVRWRESVLWMGENGVTDLLEIGAGKALSGMVRRINRDLVTMAVGTPEDVAKLVGKE</sequence>
<evidence type="ECO:0000256" key="7">
    <source>
        <dbReference type="PIRSR" id="PIRSR000446-1"/>
    </source>
</evidence>
<dbReference type="InterPro" id="IPR004410">
    <property type="entry name" value="Malonyl_CoA-ACP_transAc_FabD"/>
</dbReference>
<dbReference type="Proteomes" id="UP000306602">
    <property type="component" value="Unassembled WGS sequence"/>
</dbReference>
<dbReference type="PANTHER" id="PTHR42681">
    <property type="entry name" value="MALONYL-COA-ACYL CARRIER PROTEIN TRANSACYLASE, MITOCHONDRIAL"/>
    <property type="match status" value="1"/>
</dbReference>
<evidence type="ECO:0000256" key="1">
    <source>
        <dbReference type="ARBA" id="ARBA00013258"/>
    </source>
</evidence>
<keyword evidence="3 6" id="KW-0808">Transferase</keyword>
<evidence type="ECO:0000313" key="9">
    <source>
        <dbReference type="EMBL" id="THH38296.1"/>
    </source>
</evidence>
<protein>
    <recommendedName>
        <fullName evidence="2 6">Malonyl CoA-acyl carrier protein transacylase</fullName>
        <ecNumber evidence="1 6">2.3.1.39</ecNumber>
    </recommendedName>
</protein>
<dbReference type="EC" id="2.3.1.39" evidence="1 6"/>
<dbReference type="RefSeq" id="WP_136461189.1">
    <property type="nucleotide sequence ID" value="NZ_SRKY01000001.1"/>
</dbReference>